<gene>
    <name evidence="1" type="ORF">XINFAN_04240</name>
</gene>
<proteinExistence type="predicted"/>
<keyword evidence="2" id="KW-1185">Reference proteome</keyword>
<dbReference type="EMBL" id="UXAW01000142">
    <property type="protein sequence ID" value="VDC34042.1"/>
    <property type="molecule type" value="Genomic_DNA"/>
</dbReference>
<reference evidence="1 2" key="1">
    <citation type="submission" date="2018-11" db="EMBL/GenBank/DDBJ databases">
        <authorList>
            <person name="Criscuolo A."/>
        </authorList>
    </citation>
    <scope>NUCLEOTIDE SEQUENCE [LARGE SCALE GENOMIC DNA]</scope>
    <source>
        <strain evidence="1">ACIP111625</strain>
    </source>
</reference>
<dbReference type="AlphaFoldDB" id="A0A3P5XT88"/>
<name>A0A3P5XT88_9RHOB</name>
<dbReference type="Proteomes" id="UP000277498">
    <property type="component" value="Unassembled WGS sequence"/>
</dbReference>
<evidence type="ECO:0000313" key="2">
    <source>
        <dbReference type="Proteomes" id="UP000277498"/>
    </source>
</evidence>
<evidence type="ECO:0000313" key="1">
    <source>
        <dbReference type="EMBL" id="VDC34042.1"/>
    </source>
</evidence>
<protein>
    <submittedName>
        <fullName evidence="1">Uncharacterized protein</fullName>
    </submittedName>
</protein>
<dbReference type="RefSeq" id="WP_124088891.1">
    <property type="nucleotide sequence ID" value="NZ_UXAW01000142.1"/>
</dbReference>
<sequence>MYRFTLAWGNPHIPCPGDRVLVSIDTPGSGIPAGIMALWKPGTGYAVFCQPLLPERKSRRWSLEAKARVRRANLRRRLDRKMPLFAASLYEAEIAARPAYFDGQ</sequence>
<dbReference type="OrthoDB" id="8481377at2"/>
<organism evidence="1 2">
    <name type="scientific">Pseudogemmobacter humi</name>
    <dbReference type="NCBI Taxonomy" id="2483812"/>
    <lineage>
        <taxon>Bacteria</taxon>
        <taxon>Pseudomonadati</taxon>
        <taxon>Pseudomonadota</taxon>
        <taxon>Alphaproteobacteria</taxon>
        <taxon>Rhodobacterales</taxon>
        <taxon>Paracoccaceae</taxon>
        <taxon>Pseudogemmobacter</taxon>
    </lineage>
</organism>
<accession>A0A3P5XT88</accession>